<evidence type="ECO:0000313" key="1">
    <source>
        <dbReference type="EMBL" id="CAD1577586.1"/>
    </source>
</evidence>
<reference evidence="1" key="1">
    <citation type="submission" date="2020-07" db="EMBL/GenBank/DDBJ databases">
        <authorList>
            <person name="Ferguson B K."/>
        </authorList>
    </citation>
    <scope>NUCLEOTIDE SEQUENCE</scope>
    <source>
        <strain evidence="1">L06</strain>
    </source>
</reference>
<accession>A0A6V7LQ79</accession>
<name>A0A6V7LQ79_9HYME</name>
<dbReference type="AlphaFoldDB" id="A0A6V7LQ79"/>
<sequence length="86" mass="9974">MSRKEEEKRLKYQPLLFEFRRVHRGFKVHLVVFILGSLGGMKDTFVSELKIIPACRHKTYALAAQMQKAVILGSLRLLRQHDSGLH</sequence>
<protein>
    <submittedName>
        <fullName evidence="1">Uncharacterized protein</fullName>
    </submittedName>
</protein>
<organism evidence="1">
    <name type="scientific">Bracon brevicornis</name>
    <dbReference type="NCBI Taxonomy" id="1563983"/>
    <lineage>
        <taxon>Eukaryota</taxon>
        <taxon>Metazoa</taxon>
        <taxon>Ecdysozoa</taxon>
        <taxon>Arthropoda</taxon>
        <taxon>Hexapoda</taxon>
        <taxon>Insecta</taxon>
        <taxon>Pterygota</taxon>
        <taxon>Neoptera</taxon>
        <taxon>Endopterygota</taxon>
        <taxon>Hymenoptera</taxon>
        <taxon>Apocrita</taxon>
        <taxon>Ichneumonoidea</taxon>
        <taxon>Braconidae</taxon>
        <taxon>Braconinae</taxon>
        <taxon>Bracon</taxon>
    </lineage>
</organism>
<gene>
    <name evidence="1" type="ORF">BBRV_LOCUS110888</name>
</gene>
<proteinExistence type="predicted"/>
<dbReference type="EMBL" id="CADCXW020000344">
    <property type="protein sequence ID" value="CAD1577586.1"/>
    <property type="molecule type" value="Genomic_DNA"/>
</dbReference>